<evidence type="ECO:0000256" key="7">
    <source>
        <dbReference type="ARBA" id="ARBA00023204"/>
    </source>
</evidence>
<keyword evidence="3" id="KW-0227">DNA damage</keyword>
<dbReference type="SUPFAM" id="SSF52141">
    <property type="entry name" value="Uracil-DNA glycosylase-like"/>
    <property type="match status" value="1"/>
</dbReference>
<dbReference type="PANTHER" id="PTHR33693:SF3">
    <property type="entry name" value="TYPE-5 URACIL-DNA GLYCOSYLASE"/>
    <property type="match status" value="1"/>
</dbReference>
<dbReference type="Proteomes" id="UP000000417">
    <property type="component" value="Chromosome"/>
</dbReference>
<dbReference type="RefSeq" id="WP_011196106.1">
    <property type="nucleotide sequence ID" value="NC_006177.1"/>
</dbReference>
<evidence type="ECO:0000256" key="4">
    <source>
        <dbReference type="ARBA" id="ARBA00022801"/>
    </source>
</evidence>
<dbReference type="GO" id="GO:0004844">
    <property type="term" value="F:uracil DNA N-glycosylase activity"/>
    <property type="evidence" value="ECO:0007669"/>
    <property type="project" value="InterPro"/>
</dbReference>
<dbReference type="HOGENOM" id="CLU_083279_0_0_9"/>
<keyword evidence="2" id="KW-0479">Metal-binding</keyword>
<dbReference type="EMBL" id="AP006840">
    <property type="protein sequence ID" value="BAD40964.1"/>
    <property type="molecule type" value="Genomic_DNA"/>
</dbReference>
<keyword evidence="1" id="KW-0004">4Fe-4S</keyword>
<keyword evidence="5" id="KW-0408">Iron</keyword>
<reference evidence="11 12" key="1">
    <citation type="journal article" date="2004" name="Nucleic Acids Res.">
        <title>Genome sequence of Symbiobacterium thermophilum, an uncultivable bacterium that depends on microbial commensalism.</title>
        <authorList>
            <person name="Ueda K."/>
            <person name="Yamashita A."/>
            <person name="Ishikawa J."/>
            <person name="Shimada M."/>
            <person name="Watsuji T."/>
            <person name="Morimura K."/>
            <person name="Ikeda H."/>
            <person name="Hattori M."/>
            <person name="Beppu T."/>
        </authorList>
    </citation>
    <scope>NUCLEOTIDE SEQUENCE [LARGE SCALE GENOMIC DNA]</scope>
    <source>
        <strain evidence="12">T / IAM 14863</strain>
    </source>
</reference>
<feature type="domain" description="Uracil-DNA glycosylase-like" evidence="10">
    <location>
        <begin position="72"/>
        <end position="242"/>
    </location>
</feature>
<dbReference type="Gene3D" id="3.40.470.10">
    <property type="entry name" value="Uracil-DNA glycosylase-like domain"/>
    <property type="match status" value="1"/>
</dbReference>
<dbReference type="CDD" id="cd10031">
    <property type="entry name" value="UDG-F5_TTUDGB_like"/>
    <property type="match status" value="1"/>
</dbReference>
<dbReference type="GO" id="GO:0051539">
    <property type="term" value="F:4 iron, 4 sulfur cluster binding"/>
    <property type="evidence" value="ECO:0007669"/>
    <property type="project" value="UniProtKB-KW"/>
</dbReference>
<dbReference type="Pfam" id="PF03167">
    <property type="entry name" value="UDG"/>
    <property type="match status" value="1"/>
</dbReference>
<keyword evidence="6" id="KW-0411">Iron-sulfur</keyword>
<dbReference type="InterPro" id="IPR044147">
    <property type="entry name" value="UdgB-like"/>
</dbReference>
<dbReference type="GO" id="GO:0046872">
    <property type="term" value="F:metal ion binding"/>
    <property type="evidence" value="ECO:0007669"/>
    <property type="project" value="UniProtKB-KW"/>
</dbReference>
<dbReference type="InterPro" id="IPR051536">
    <property type="entry name" value="UDG_Type-4/5"/>
</dbReference>
<dbReference type="KEGG" id="sth:STH1979"/>
<protein>
    <recommendedName>
        <fullName evidence="9">Type-5 uracil-DNA glycosylase</fullName>
    </recommendedName>
</protein>
<gene>
    <name evidence="11" type="ordered locus">STH1979</name>
</gene>
<keyword evidence="4" id="KW-0378">Hydrolase</keyword>
<dbReference type="GO" id="GO:0033958">
    <property type="term" value="F:DNA-deoxyinosine glycosylase activity"/>
    <property type="evidence" value="ECO:0007669"/>
    <property type="project" value="InterPro"/>
</dbReference>
<dbReference type="STRING" id="292459.STH1979"/>
<evidence type="ECO:0000256" key="5">
    <source>
        <dbReference type="ARBA" id="ARBA00023004"/>
    </source>
</evidence>
<evidence type="ECO:0000256" key="2">
    <source>
        <dbReference type="ARBA" id="ARBA00022723"/>
    </source>
</evidence>
<proteinExistence type="inferred from homology"/>
<accession>Q67MX9</accession>
<evidence type="ECO:0000256" key="1">
    <source>
        <dbReference type="ARBA" id="ARBA00022485"/>
    </source>
</evidence>
<dbReference type="GO" id="GO:0006284">
    <property type="term" value="P:base-excision repair"/>
    <property type="evidence" value="ECO:0007669"/>
    <property type="project" value="InterPro"/>
</dbReference>
<dbReference type="PANTHER" id="PTHR33693">
    <property type="entry name" value="TYPE-5 URACIL-DNA GLYCOSYLASE"/>
    <property type="match status" value="1"/>
</dbReference>
<dbReference type="InterPro" id="IPR005122">
    <property type="entry name" value="Uracil-DNA_glycosylase-like"/>
</dbReference>
<evidence type="ECO:0000313" key="11">
    <source>
        <dbReference type="EMBL" id="BAD40964.1"/>
    </source>
</evidence>
<evidence type="ECO:0000256" key="8">
    <source>
        <dbReference type="ARBA" id="ARBA00023779"/>
    </source>
</evidence>
<evidence type="ECO:0000256" key="6">
    <source>
        <dbReference type="ARBA" id="ARBA00023014"/>
    </source>
</evidence>
<evidence type="ECO:0000259" key="10">
    <source>
        <dbReference type="SMART" id="SM00986"/>
    </source>
</evidence>
<evidence type="ECO:0000313" key="12">
    <source>
        <dbReference type="Proteomes" id="UP000000417"/>
    </source>
</evidence>
<dbReference type="SMART" id="SM00986">
    <property type="entry name" value="UDG"/>
    <property type="match status" value="1"/>
</dbReference>
<dbReference type="InterPro" id="IPR036895">
    <property type="entry name" value="Uracil-DNA_glycosylase-like_sf"/>
</dbReference>
<comment type="similarity">
    <text evidence="8">Belongs to the uracil-DNA glycosylase (UDG) superfamily. Type 5 (UDGb) family.</text>
</comment>
<keyword evidence="12" id="KW-1185">Reference proteome</keyword>
<dbReference type="SMART" id="SM00987">
    <property type="entry name" value="UreE_C"/>
    <property type="match status" value="1"/>
</dbReference>
<evidence type="ECO:0000256" key="9">
    <source>
        <dbReference type="ARBA" id="ARBA00023887"/>
    </source>
</evidence>
<keyword evidence="7" id="KW-0234">DNA repair</keyword>
<organism evidence="11 12">
    <name type="scientific">Symbiobacterium thermophilum (strain DSM 24528 / JCM 14929 / IAM 14863 / T)</name>
    <dbReference type="NCBI Taxonomy" id="292459"/>
    <lineage>
        <taxon>Bacteria</taxon>
        <taxon>Bacillati</taxon>
        <taxon>Bacillota</taxon>
        <taxon>Clostridia</taxon>
        <taxon>Eubacteriales</taxon>
        <taxon>Symbiobacteriaceae</taxon>
        <taxon>Symbiobacterium</taxon>
    </lineage>
</organism>
<evidence type="ECO:0000256" key="3">
    <source>
        <dbReference type="ARBA" id="ARBA00022763"/>
    </source>
</evidence>
<sequence length="253" mass="28179">MNLSAPHPGPAAPGCADHPPHLVPERTRCLEGLHRDIIECDRCPRLRTYCAEVGQTRVRRYRDQEYWARPVPGFGDPEARLFILGLAPGAHGANRTGRMFTGDDSGRWLYGALYEFGFADRPESVSRDDGLTLTDAYISNVVRCAPPGNKPSPGEIAACRPFLEAELAMLTRVRVVLALGRIAFDTYVRLRRAQGFDPGRIDFRHGAEYRIPGLPVLLSSYHPSRQNTNTGVLTAPMWREIFARARALLDEPS</sequence>
<dbReference type="AlphaFoldDB" id="Q67MX9"/>
<dbReference type="eggNOG" id="COG1573">
    <property type="taxonomic scope" value="Bacteria"/>
</dbReference>
<name>Q67MX9_SYMTH</name>